<feature type="compositionally biased region" description="Basic residues" evidence="1">
    <location>
        <begin position="38"/>
        <end position="47"/>
    </location>
</feature>
<protein>
    <submittedName>
        <fullName evidence="2">Uncharacterized protein</fullName>
    </submittedName>
</protein>
<dbReference type="AlphaFoldDB" id="A0A2J8AHH9"/>
<name>A0A2J8AHH9_9CHLO</name>
<evidence type="ECO:0000313" key="3">
    <source>
        <dbReference type="Proteomes" id="UP000236333"/>
    </source>
</evidence>
<sequence length="171" mass="19204">MVRMVLETRPDPREEGEGTSCKSTGTRGRPSQCAMIGARRRPRKASRVARSPSRSFQTRIYWRDVTQSELRQQRHAGLRDLIRPEGASRNGLGPSEEGAKNEDAQCSSLVEGPCSVDHDASDAPRTSPRLNALLERAMADHLLAKESRNDARLFEEWEIVESDVDEYVLVE</sequence>
<reference evidence="2 3" key="1">
    <citation type="journal article" date="2017" name="Mol. Biol. Evol.">
        <title>The 4-celled Tetrabaena socialis nuclear genome reveals the essential components for genetic control of cell number at the origin of multicellularity in the volvocine lineage.</title>
        <authorList>
            <person name="Featherston J."/>
            <person name="Arakaki Y."/>
            <person name="Hanschen E.R."/>
            <person name="Ferris P.J."/>
            <person name="Michod R.E."/>
            <person name="Olson B.J.S.C."/>
            <person name="Nozaki H."/>
            <person name="Durand P.M."/>
        </authorList>
    </citation>
    <scope>NUCLEOTIDE SEQUENCE [LARGE SCALE GENOMIC DNA]</scope>
    <source>
        <strain evidence="2 3">NIES-571</strain>
    </source>
</reference>
<dbReference type="Proteomes" id="UP000236333">
    <property type="component" value="Unassembled WGS sequence"/>
</dbReference>
<proteinExistence type="predicted"/>
<comment type="caution">
    <text evidence="2">The sequence shown here is derived from an EMBL/GenBank/DDBJ whole genome shotgun (WGS) entry which is preliminary data.</text>
</comment>
<accession>A0A2J8AHH9</accession>
<evidence type="ECO:0000313" key="2">
    <source>
        <dbReference type="EMBL" id="PNH11972.1"/>
    </source>
</evidence>
<keyword evidence="3" id="KW-1185">Reference proteome</keyword>
<feature type="region of interest" description="Disordered" evidence="1">
    <location>
        <begin position="73"/>
        <end position="126"/>
    </location>
</feature>
<dbReference type="EMBL" id="PGGS01000018">
    <property type="protein sequence ID" value="PNH11972.1"/>
    <property type="molecule type" value="Genomic_DNA"/>
</dbReference>
<dbReference type="OrthoDB" id="531115at2759"/>
<gene>
    <name evidence="2" type="ORF">TSOC_001186</name>
</gene>
<feature type="region of interest" description="Disordered" evidence="1">
    <location>
        <begin position="1"/>
        <end position="53"/>
    </location>
</feature>
<evidence type="ECO:0000256" key="1">
    <source>
        <dbReference type="SAM" id="MobiDB-lite"/>
    </source>
</evidence>
<organism evidence="2 3">
    <name type="scientific">Tetrabaena socialis</name>
    <dbReference type="NCBI Taxonomy" id="47790"/>
    <lineage>
        <taxon>Eukaryota</taxon>
        <taxon>Viridiplantae</taxon>
        <taxon>Chlorophyta</taxon>
        <taxon>core chlorophytes</taxon>
        <taxon>Chlorophyceae</taxon>
        <taxon>CS clade</taxon>
        <taxon>Chlamydomonadales</taxon>
        <taxon>Tetrabaenaceae</taxon>
        <taxon>Tetrabaena</taxon>
    </lineage>
</organism>
<feature type="compositionally biased region" description="Basic and acidic residues" evidence="1">
    <location>
        <begin position="1"/>
        <end position="16"/>
    </location>
</feature>